<dbReference type="Pfam" id="PF07589">
    <property type="entry name" value="PEP-CTERM"/>
    <property type="match status" value="1"/>
</dbReference>
<dbReference type="EMBL" id="BRXS01000002">
    <property type="protein sequence ID" value="GLC24849.1"/>
    <property type="molecule type" value="Genomic_DNA"/>
</dbReference>
<dbReference type="NCBIfam" id="TIGR02595">
    <property type="entry name" value="PEP_CTERM"/>
    <property type="match status" value="1"/>
</dbReference>
<dbReference type="AlphaFoldDB" id="A0AA37Q1W1"/>
<evidence type="ECO:0000313" key="3">
    <source>
        <dbReference type="EMBL" id="GLC24849.1"/>
    </source>
</evidence>
<protein>
    <recommendedName>
        <fullName evidence="2">Ice-binding protein C-terminal domain-containing protein</fullName>
    </recommendedName>
</protein>
<feature type="chain" id="PRO_5041470299" description="Ice-binding protein C-terminal domain-containing protein" evidence="1">
    <location>
        <begin position="26"/>
        <end position="242"/>
    </location>
</feature>
<keyword evidence="4" id="KW-1185">Reference proteome</keyword>
<dbReference type="InterPro" id="IPR013424">
    <property type="entry name" value="Ice-binding_C"/>
</dbReference>
<evidence type="ECO:0000259" key="2">
    <source>
        <dbReference type="Pfam" id="PF07589"/>
    </source>
</evidence>
<feature type="domain" description="Ice-binding protein C-terminal" evidence="2">
    <location>
        <begin position="214"/>
        <end position="238"/>
    </location>
</feature>
<dbReference type="RefSeq" id="WP_284349293.1">
    <property type="nucleotide sequence ID" value="NZ_BRXS01000002.1"/>
</dbReference>
<comment type="caution">
    <text evidence="3">The sequence shown here is derived from an EMBL/GenBank/DDBJ whole genome shotgun (WGS) entry which is preliminary data.</text>
</comment>
<sequence>MRPTVYLSSAAAALLTLAGAPAAHAQQIATRTDLAAILGASMRVETFDDVTDPARGVYATTTHGSQPGQGLALTSETNMRDRGPGLIEPGIAFTNPNNGHWFWPTGWGSYGNTSTVYAAGHHENDITFTSPTRAFGVDLFVFAGQPIATTLTFFDVGGQLIGSTTLRPTPGQFVGWQHEAGIGRVHFSGGSNDAVSVRMDNVTFGAGAAAPVTTTPEPATFALLGGGLAAVGVVARRRRREA</sequence>
<reference evidence="3" key="1">
    <citation type="submission" date="2022-08" db="EMBL/GenBank/DDBJ databases">
        <title>Draft genome sequencing of Roseisolibacter agri AW1220.</title>
        <authorList>
            <person name="Tobiishi Y."/>
            <person name="Tonouchi A."/>
        </authorList>
    </citation>
    <scope>NUCLEOTIDE SEQUENCE</scope>
    <source>
        <strain evidence="3">AW1220</strain>
    </source>
</reference>
<evidence type="ECO:0000313" key="4">
    <source>
        <dbReference type="Proteomes" id="UP001161325"/>
    </source>
</evidence>
<dbReference type="Proteomes" id="UP001161325">
    <property type="component" value="Unassembled WGS sequence"/>
</dbReference>
<proteinExistence type="predicted"/>
<feature type="signal peptide" evidence="1">
    <location>
        <begin position="1"/>
        <end position="25"/>
    </location>
</feature>
<organism evidence="3 4">
    <name type="scientific">Roseisolibacter agri</name>
    <dbReference type="NCBI Taxonomy" id="2014610"/>
    <lineage>
        <taxon>Bacteria</taxon>
        <taxon>Pseudomonadati</taxon>
        <taxon>Gemmatimonadota</taxon>
        <taxon>Gemmatimonadia</taxon>
        <taxon>Gemmatimonadales</taxon>
        <taxon>Gemmatimonadaceae</taxon>
        <taxon>Roseisolibacter</taxon>
    </lineage>
</organism>
<name>A0AA37Q1W1_9BACT</name>
<evidence type="ECO:0000256" key="1">
    <source>
        <dbReference type="SAM" id="SignalP"/>
    </source>
</evidence>
<gene>
    <name evidence="3" type="ORF">rosag_13620</name>
</gene>
<keyword evidence="1" id="KW-0732">Signal</keyword>
<accession>A0AA37Q1W1</accession>